<dbReference type="AlphaFoldDB" id="A0AAU2V014"/>
<dbReference type="SUPFAM" id="SSF111331">
    <property type="entry name" value="NAD kinase/diacylglycerol kinase-like"/>
    <property type="match status" value="1"/>
</dbReference>
<dbReference type="SUPFAM" id="SSF48317">
    <property type="entry name" value="Acid phosphatase/Vanadium-dependent haloperoxidase"/>
    <property type="match status" value="1"/>
</dbReference>
<accession>A0AAU2V014</accession>
<dbReference type="GO" id="GO:0016301">
    <property type="term" value="F:kinase activity"/>
    <property type="evidence" value="ECO:0007669"/>
    <property type="project" value="UniProtKB-KW"/>
</dbReference>
<dbReference type="InterPro" id="IPR017438">
    <property type="entry name" value="ATP-NAD_kinase_N"/>
</dbReference>
<name>A0AAU2V014_9ACTN</name>
<dbReference type="Gene3D" id="2.60.200.40">
    <property type="match status" value="1"/>
</dbReference>
<proteinExistence type="predicted"/>
<evidence type="ECO:0000313" key="2">
    <source>
        <dbReference type="EMBL" id="WTW60722.1"/>
    </source>
</evidence>
<gene>
    <name evidence="2" type="ORF">OG549_08735</name>
</gene>
<feature type="domain" description="DAGKc" evidence="1">
    <location>
        <begin position="170"/>
        <end position="296"/>
    </location>
</feature>
<dbReference type="Pfam" id="PF00781">
    <property type="entry name" value="DAGK_cat"/>
    <property type="match status" value="1"/>
</dbReference>
<dbReference type="EMBL" id="CP108318">
    <property type="protein sequence ID" value="WTW60722.1"/>
    <property type="molecule type" value="Genomic_DNA"/>
</dbReference>
<reference evidence="2" key="1">
    <citation type="submission" date="2022-10" db="EMBL/GenBank/DDBJ databases">
        <title>The complete genomes of actinobacterial strains from the NBC collection.</title>
        <authorList>
            <person name="Joergensen T.S."/>
            <person name="Alvarez Arevalo M."/>
            <person name="Sterndorff E.B."/>
            <person name="Faurdal D."/>
            <person name="Vuksanovic O."/>
            <person name="Mourched A.-S."/>
            <person name="Charusanti P."/>
            <person name="Shaw S."/>
            <person name="Blin K."/>
            <person name="Weber T."/>
        </authorList>
    </citation>
    <scope>NUCLEOTIDE SEQUENCE</scope>
    <source>
        <strain evidence="2">NBC_00003</strain>
    </source>
</reference>
<dbReference type="InterPro" id="IPR001206">
    <property type="entry name" value="Diacylglycerol_kinase_cat_dom"/>
</dbReference>
<dbReference type="PROSITE" id="PS50146">
    <property type="entry name" value="DAGK"/>
    <property type="match status" value="1"/>
</dbReference>
<keyword evidence="2" id="KW-0418">Kinase</keyword>
<dbReference type="InterPro" id="IPR016064">
    <property type="entry name" value="NAD/diacylglycerol_kinase_sf"/>
</dbReference>
<protein>
    <submittedName>
        <fullName evidence="2">Diacylglycerol kinase family protein</fullName>
    </submittedName>
</protein>
<evidence type="ECO:0000259" key="1">
    <source>
        <dbReference type="PROSITE" id="PS50146"/>
    </source>
</evidence>
<dbReference type="InterPro" id="IPR036938">
    <property type="entry name" value="PAP2/HPO_sf"/>
</dbReference>
<organism evidence="2">
    <name type="scientific">Streptomyces sp. NBC_00003</name>
    <dbReference type="NCBI Taxonomy" id="2903608"/>
    <lineage>
        <taxon>Bacteria</taxon>
        <taxon>Bacillati</taxon>
        <taxon>Actinomycetota</taxon>
        <taxon>Actinomycetes</taxon>
        <taxon>Kitasatosporales</taxon>
        <taxon>Streptomycetaceae</taxon>
        <taxon>Streptomyces</taxon>
    </lineage>
</organism>
<keyword evidence="2" id="KW-0808">Transferase</keyword>
<sequence length="466" mass="48591">MGDLRTFDVRFVDRVLPYVGRAVRQSVLRPAVAAATGLTGRRAVRRAALRSAGSSVLTCAAIRVSAKALGTSGQLRQPQTGALSSGRTAGAAAFAAAAALESPRLGAVLVPVALVAAVSRARSGTYSPGRVLADFTIGAGVAAATCHWWPLRRDEPADTARANVPVPALPGGEGLVAVVNSDAGGDVPAEVELRALLPKAELRICESGDDLHTVLQQAVADIYARGGALGVVGGDGTVNAAAVLAADSHLPLAVFPAGTLNHFATDLGLPALKDTADAVEEGTGGAVDLGRVTGDGPDTYFLNTFSIGVYPQLVRARESREAFIGKWPALAVGLFRVLADGTPIEVSVDGQPRRLWLLFAGNSRYDPPGFAPSHRRSLDDGLLDLRIVDGKHPFARTRLVAAFLTGTLARSRVYREATATRLRIDGVGKEGDYTRDGEVSPASDTLILGKAPRALTVYLPTPQRRV</sequence>
<dbReference type="Gene3D" id="3.40.50.10330">
    <property type="entry name" value="Probable inorganic polyphosphate/atp-NAD kinase, domain 1"/>
    <property type="match status" value="1"/>
</dbReference>